<keyword evidence="1" id="KW-0175">Coiled coil</keyword>
<comment type="caution">
    <text evidence="2">The sequence shown here is derived from an EMBL/GenBank/DDBJ whole genome shotgun (WGS) entry which is preliminary data.</text>
</comment>
<gene>
    <name evidence="2" type="ORF">GIB67_014593</name>
</gene>
<dbReference type="AlphaFoldDB" id="A0A7J7MP53"/>
<accession>A0A7J7MP53</accession>
<sequence length="85" mass="9820">MGNYLQRRECKLLQDINAKLVEQSERQHPELVPNVLVAFEQLAVIPKGEAGPSRDLQKKIDELTAKYEEVVKRLKEKESLISWFG</sequence>
<name>A0A7J7MP53_9MAGN</name>
<organism evidence="2 3">
    <name type="scientific">Kingdonia uniflora</name>
    <dbReference type="NCBI Taxonomy" id="39325"/>
    <lineage>
        <taxon>Eukaryota</taxon>
        <taxon>Viridiplantae</taxon>
        <taxon>Streptophyta</taxon>
        <taxon>Embryophyta</taxon>
        <taxon>Tracheophyta</taxon>
        <taxon>Spermatophyta</taxon>
        <taxon>Magnoliopsida</taxon>
        <taxon>Ranunculales</taxon>
        <taxon>Circaeasteraceae</taxon>
        <taxon>Kingdonia</taxon>
    </lineage>
</organism>
<evidence type="ECO:0000256" key="1">
    <source>
        <dbReference type="SAM" id="Coils"/>
    </source>
</evidence>
<reference evidence="2 3" key="1">
    <citation type="journal article" date="2020" name="IScience">
        <title>Genome Sequencing of the Endangered Kingdonia uniflora (Circaeasteraceae, Ranunculales) Reveals Potential Mechanisms of Evolutionary Specialization.</title>
        <authorList>
            <person name="Sun Y."/>
            <person name="Deng T."/>
            <person name="Zhang A."/>
            <person name="Moore M.J."/>
            <person name="Landis J.B."/>
            <person name="Lin N."/>
            <person name="Zhang H."/>
            <person name="Zhang X."/>
            <person name="Huang J."/>
            <person name="Zhang X."/>
            <person name="Sun H."/>
            <person name="Wang H."/>
        </authorList>
    </citation>
    <scope>NUCLEOTIDE SEQUENCE [LARGE SCALE GENOMIC DNA]</scope>
    <source>
        <strain evidence="2">TB1705</strain>
        <tissue evidence="2">Leaf</tissue>
    </source>
</reference>
<dbReference type="EMBL" id="JACGCM010001313">
    <property type="protein sequence ID" value="KAF6156614.1"/>
    <property type="molecule type" value="Genomic_DNA"/>
</dbReference>
<protein>
    <submittedName>
        <fullName evidence="2">Uncharacterized protein</fullName>
    </submittedName>
</protein>
<keyword evidence="3" id="KW-1185">Reference proteome</keyword>
<evidence type="ECO:0000313" key="2">
    <source>
        <dbReference type="EMBL" id="KAF6156614.1"/>
    </source>
</evidence>
<proteinExistence type="predicted"/>
<evidence type="ECO:0000313" key="3">
    <source>
        <dbReference type="Proteomes" id="UP000541444"/>
    </source>
</evidence>
<feature type="coiled-coil region" evidence="1">
    <location>
        <begin position="53"/>
        <end position="80"/>
    </location>
</feature>
<dbReference type="Proteomes" id="UP000541444">
    <property type="component" value="Unassembled WGS sequence"/>
</dbReference>